<accession>A0A9P0PIM2</accession>
<protein>
    <submittedName>
        <fullName evidence="2">Uncharacterized protein</fullName>
    </submittedName>
</protein>
<dbReference type="EMBL" id="CAKOFQ010006983">
    <property type="protein sequence ID" value="CAH1985568.1"/>
    <property type="molecule type" value="Genomic_DNA"/>
</dbReference>
<feature type="compositionally biased region" description="Basic and acidic residues" evidence="1">
    <location>
        <begin position="25"/>
        <end position="38"/>
    </location>
</feature>
<proteinExistence type="predicted"/>
<gene>
    <name evidence="2" type="ORF">ACAOBT_LOCUS16753</name>
</gene>
<comment type="caution">
    <text evidence="2">The sequence shown here is derived from an EMBL/GenBank/DDBJ whole genome shotgun (WGS) entry which is preliminary data.</text>
</comment>
<reference evidence="2" key="1">
    <citation type="submission" date="2022-03" db="EMBL/GenBank/DDBJ databases">
        <authorList>
            <person name="Sayadi A."/>
        </authorList>
    </citation>
    <scope>NUCLEOTIDE SEQUENCE</scope>
</reference>
<dbReference type="AlphaFoldDB" id="A0A9P0PIM2"/>
<evidence type="ECO:0000313" key="3">
    <source>
        <dbReference type="Proteomes" id="UP001152888"/>
    </source>
</evidence>
<sequence>MHELIYLTPFFFYFDLKQSNRSELTEFSPRHNNKEKTSKLSHLF</sequence>
<keyword evidence="3" id="KW-1185">Reference proteome</keyword>
<evidence type="ECO:0000313" key="2">
    <source>
        <dbReference type="EMBL" id="CAH1985568.1"/>
    </source>
</evidence>
<organism evidence="2 3">
    <name type="scientific">Acanthoscelides obtectus</name>
    <name type="common">Bean weevil</name>
    <name type="synonym">Bruchus obtectus</name>
    <dbReference type="NCBI Taxonomy" id="200917"/>
    <lineage>
        <taxon>Eukaryota</taxon>
        <taxon>Metazoa</taxon>
        <taxon>Ecdysozoa</taxon>
        <taxon>Arthropoda</taxon>
        <taxon>Hexapoda</taxon>
        <taxon>Insecta</taxon>
        <taxon>Pterygota</taxon>
        <taxon>Neoptera</taxon>
        <taxon>Endopterygota</taxon>
        <taxon>Coleoptera</taxon>
        <taxon>Polyphaga</taxon>
        <taxon>Cucujiformia</taxon>
        <taxon>Chrysomeloidea</taxon>
        <taxon>Chrysomelidae</taxon>
        <taxon>Bruchinae</taxon>
        <taxon>Bruchini</taxon>
        <taxon>Acanthoscelides</taxon>
    </lineage>
</organism>
<feature type="region of interest" description="Disordered" evidence="1">
    <location>
        <begin position="25"/>
        <end position="44"/>
    </location>
</feature>
<name>A0A9P0PIM2_ACAOB</name>
<dbReference type="Proteomes" id="UP001152888">
    <property type="component" value="Unassembled WGS sequence"/>
</dbReference>
<evidence type="ECO:0000256" key="1">
    <source>
        <dbReference type="SAM" id="MobiDB-lite"/>
    </source>
</evidence>